<name>A0A4Y2PT44_ARAVE</name>
<sequence length="243" mass="27408">MAFMARKEVMEVLAPLTAPIGSNTTSRHSVPIRSPPRREARNSAIPMRKTDMWRTDSNVPLCFRCGHVLRNSSGQHNIRQIRFLLFAATDYLIEENSAKQICALNVDIEGADEALIIGNKVLMCGRELSVPASIVNVESGRCKVWVTNFSRQNQLITKRINIACLTTIENEAICSLKGEDRDGSKGHKARTRKTREKLKGVFDAELISIEKEELLDLSEEFGDIFDFNGKSRKSRCNAVKHYR</sequence>
<dbReference type="Proteomes" id="UP000499080">
    <property type="component" value="Unassembled WGS sequence"/>
</dbReference>
<gene>
    <name evidence="2" type="ORF">AVEN_108664_1</name>
</gene>
<reference evidence="2 3" key="1">
    <citation type="journal article" date="2019" name="Sci. Rep.">
        <title>Orb-weaving spider Araneus ventricosus genome elucidates the spidroin gene catalogue.</title>
        <authorList>
            <person name="Kono N."/>
            <person name="Nakamura H."/>
            <person name="Ohtoshi R."/>
            <person name="Moran D.A.P."/>
            <person name="Shinohara A."/>
            <person name="Yoshida Y."/>
            <person name="Fujiwara M."/>
            <person name="Mori M."/>
            <person name="Tomita M."/>
            <person name="Arakawa K."/>
        </authorList>
    </citation>
    <scope>NUCLEOTIDE SEQUENCE [LARGE SCALE GENOMIC DNA]</scope>
</reference>
<evidence type="ECO:0000256" key="1">
    <source>
        <dbReference type="SAM" id="MobiDB-lite"/>
    </source>
</evidence>
<protein>
    <submittedName>
        <fullName evidence="2">Uncharacterized protein</fullName>
    </submittedName>
</protein>
<keyword evidence="3" id="KW-1185">Reference proteome</keyword>
<evidence type="ECO:0000313" key="2">
    <source>
        <dbReference type="EMBL" id="GBN54033.1"/>
    </source>
</evidence>
<dbReference type="AlphaFoldDB" id="A0A4Y2PT44"/>
<dbReference type="EMBL" id="BGPR01012001">
    <property type="protein sequence ID" value="GBN54033.1"/>
    <property type="molecule type" value="Genomic_DNA"/>
</dbReference>
<organism evidence="2 3">
    <name type="scientific">Araneus ventricosus</name>
    <name type="common">Orbweaver spider</name>
    <name type="synonym">Epeira ventricosa</name>
    <dbReference type="NCBI Taxonomy" id="182803"/>
    <lineage>
        <taxon>Eukaryota</taxon>
        <taxon>Metazoa</taxon>
        <taxon>Ecdysozoa</taxon>
        <taxon>Arthropoda</taxon>
        <taxon>Chelicerata</taxon>
        <taxon>Arachnida</taxon>
        <taxon>Araneae</taxon>
        <taxon>Araneomorphae</taxon>
        <taxon>Entelegynae</taxon>
        <taxon>Araneoidea</taxon>
        <taxon>Araneidae</taxon>
        <taxon>Araneus</taxon>
    </lineage>
</organism>
<dbReference type="OrthoDB" id="6567502at2759"/>
<proteinExistence type="predicted"/>
<comment type="caution">
    <text evidence="2">The sequence shown here is derived from an EMBL/GenBank/DDBJ whole genome shotgun (WGS) entry which is preliminary data.</text>
</comment>
<evidence type="ECO:0000313" key="3">
    <source>
        <dbReference type="Proteomes" id="UP000499080"/>
    </source>
</evidence>
<accession>A0A4Y2PT44</accession>
<feature type="region of interest" description="Disordered" evidence="1">
    <location>
        <begin position="20"/>
        <end position="40"/>
    </location>
</feature>